<dbReference type="Proteomes" id="UP000468650">
    <property type="component" value="Unassembled WGS sequence"/>
</dbReference>
<protein>
    <recommendedName>
        <fullName evidence="3">Photosynthesis system II assembly factor Ycf48/Hcf136-like domain-containing protein</fullName>
    </recommendedName>
</protein>
<keyword evidence="2" id="KW-1185">Reference proteome</keyword>
<gene>
    <name evidence="1" type="ORF">F8C67_01075</name>
</gene>
<dbReference type="OrthoDB" id="9813892at2"/>
<organism evidence="1 2">
    <name type="scientific">Phaeocystidibacter luteus</name>
    <dbReference type="NCBI Taxonomy" id="911197"/>
    <lineage>
        <taxon>Bacteria</taxon>
        <taxon>Pseudomonadati</taxon>
        <taxon>Bacteroidota</taxon>
        <taxon>Flavobacteriia</taxon>
        <taxon>Flavobacteriales</taxon>
        <taxon>Phaeocystidibacteraceae</taxon>
        <taxon>Phaeocystidibacter</taxon>
    </lineage>
</organism>
<dbReference type="InterPro" id="IPR015943">
    <property type="entry name" value="WD40/YVTN_repeat-like_dom_sf"/>
</dbReference>
<evidence type="ECO:0008006" key="3">
    <source>
        <dbReference type="Google" id="ProtNLM"/>
    </source>
</evidence>
<dbReference type="PANTHER" id="PTHR47199:SF2">
    <property type="entry name" value="PHOTOSYSTEM II STABILITY_ASSEMBLY FACTOR HCF136, CHLOROPLASTIC"/>
    <property type="match status" value="1"/>
</dbReference>
<dbReference type="Gene3D" id="2.130.10.10">
    <property type="entry name" value="YVTN repeat-like/Quinoprotein amine dehydrogenase"/>
    <property type="match status" value="1"/>
</dbReference>
<dbReference type="AlphaFoldDB" id="A0A6N6RK87"/>
<sequence>MKLTALTYVLGSIILLSSCTDSSTSRPDQFSIRALDVVGDSTLWIASSNGFWAKSVNGGTTWDSGFIAGFDGELRDIHAFDDKRAIAMGIASPGIIWKTEDGGNTWSSVFRYDHPSNFFDQLEINEQGQGIIVGDPIDGKWTIVGTNDFGEHWVLWDEQHRYPADSGEVSFAASGSALIVEKRSFAFFTGGYGARMLHSSREKSFRLYEDTSATAGIYSATRFNDSTVVFVGGDYRFEESTKHSAGTIYFTNSGPKLRWPDHTVNGYRSCVKRMESGLLVACGPTGIDASWDGLNWTLVSDEGFHVLAVNNKGNRIWAAGALGTVREVTGLLPSDSATTRDNTNVIGLE</sequence>
<dbReference type="PROSITE" id="PS51257">
    <property type="entry name" value="PROKAR_LIPOPROTEIN"/>
    <property type="match status" value="1"/>
</dbReference>
<evidence type="ECO:0000313" key="2">
    <source>
        <dbReference type="Proteomes" id="UP000468650"/>
    </source>
</evidence>
<dbReference type="PANTHER" id="PTHR47199">
    <property type="entry name" value="PHOTOSYSTEM II STABILITY/ASSEMBLY FACTOR HCF136, CHLOROPLASTIC"/>
    <property type="match status" value="1"/>
</dbReference>
<accession>A0A6N6RK87</accession>
<dbReference type="EMBL" id="WBVO01000001">
    <property type="protein sequence ID" value="KAB2814355.1"/>
    <property type="molecule type" value="Genomic_DNA"/>
</dbReference>
<evidence type="ECO:0000313" key="1">
    <source>
        <dbReference type="EMBL" id="KAB2814355.1"/>
    </source>
</evidence>
<dbReference type="SUPFAM" id="SSF110296">
    <property type="entry name" value="Oligoxyloglucan reducing end-specific cellobiohydrolase"/>
    <property type="match status" value="1"/>
</dbReference>
<name>A0A6N6RK87_9FLAO</name>
<comment type="caution">
    <text evidence="1">The sequence shown here is derived from an EMBL/GenBank/DDBJ whole genome shotgun (WGS) entry which is preliminary data.</text>
</comment>
<proteinExistence type="predicted"/>
<reference evidence="1 2" key="1">
    <citation type="submission" date="2019-09" db="EMBL/GenBank/DDBJ databases">
        <title>Genomes of family Cryomorphaceae.</title>
        <authorList>
            <person name="Bowman J.P."/>
        </authorList>
    </citation>
    <scope>NUCLEOTIDE SEQUENCE [LARGE SCALE GENOMIC DNA]</scope>
    <source>
        <strain evidence="1 2">LMG 25704</strain>
    </source>
</reference>
<dbReference type="RefSeq" id="WP_151665935.1">
    <property type="nucleotide sequence ID" value="NZ_WBVO01000001.1"/>
</dbReference>